<evidence type="ECO:0000313" key="7">
    <source>
        <dbReference type="Proteomes" id="UP000199301"/>
    </source>
</evidence>
<gene>
    <name evidence="5" type="primary">fbiD</name>
    <name evidence="6" type="ORF">SAMN04489718_1905</name>
</gene>
<keyword evidence="7" id="KW-1185">Reference proteome</keyword>
<evidence type="ECO:0000256" key="5">
    <source>
        <dbReference type="HAMAP-Rule" id="MF_02114"/>
    </source>
</evidence>
<dbReference type="GO" id="GO:0005525">
    <property type="term" value="F:GTP binding"/>
    <property type="evidence" value="ECO:0007669"/>
    <property type="project" value="UniProtKB-KW"/>
</dbReference>
<comment type="function">
    <text evidence="5">Guanylyltransferase that catalyzes the activation of phosphoenolpyruvate (PEP) as enolpyruvoyl-2-diphospho-5'-guanosine, via the condensation of PEP with GTP. It is involved in the biosynthesis of coenzyme F420, a hydride carrier cofactor.</text>
</comment>
<keyword evidence="4 5" id="KW-0342">GTP-binding</keyword>
<evidence type="ECO:0000313" key="6">
    <source>
        <dbReference type="EMBL" id="SDQ71783.1"/>
    </source>
</evidence>
<comment type="similarity">
    <text evidence="5">Belongs to the CofC family.</text>
</comment>
<keyword evidence="2 5" id="KW-0548">Nucleotidyltransferase</keyword>
<evidence type="ECO:0000256" key="4">
    <source>
        <dbReference type="ARBA" id="ARBA00023134"/>
    </source>
</evidence>
<feature type="binding site" evidence="5">
    <location>
        <position position="141"/>
    </location>
    <ligand>
        <name>phosphoenolpyruvate</name>
        <dbReference type="ChEBI" id="CHEBI:58702"/>
    </ligand>
</feature>
<reference evidence="7" key="1">
    <citation type="submission" date="2016-10" db="EMBL/GenBank/DDBJ databases">
        <authorList>
            <person name="Varghese N."/>
            <person name="Submissions S."/>
        </authorList>
    </citation>
    <scope>NUCLEOTIDE SEQUENCE [LARGE SCALE GENOMIC DNA]</scope>
    <source>
        <strain evidence="7">DSM 45459</strain>
    </source>
</reference>
<keyword evidence="3 5" id="KW-0547">Nucleotide-binding</keyword>
<protein>
    <recommendedName>
        <fullName evidence="5">Phosphoenolpyruvate guanylyltransferase</fullName>
        <shortName evidence="5">PEP guanylyltransferase</shortName>
        <ecNumber evidence="5">2.7.7.105</ecNumber>
    </recommendedName>
</protein>
<dbReference type="EC" id="2.7.7.105" evidence="5"/>
<dbReference type="SUPFAM" id="SSF53448">
    <property type="entry name" value="Nucleotide-diphospho-sugar transferases"/>
    <property type="match status" value="1"/>
</dbReference>
<keyword evidence="1 5" id="KW-0808">Transferase</keyword>
<dbReference type="OrthoDB" id="9151145at2"/>
<feature type="binding site" evidence="5">
    <location>
        <position position="157"/>
    </location>
    <ligand>
        <name>phosphoenolpyruvate</name>
        <dbReference type="ChEBI" id="CHEBI:58702"/>
    </ligand>
</feature>
<evidence type="ECO:0000256" key="2">
    <source>
        <dbReference type="ARBA" id="ARBA00022695"/>
    </source>
</evidence>
<dbReference type="RefSeq" id="WP_092523076.1">
    <property type="nucleotide sequence ID" value="NZ_FNKO01000002.1"/>
</dbReference>
<sequence>MTSGVQLLVPIKPLHLAKTRLRGASEPADRHSGLVAALASDTVVAARSTTYAVEVIVVTSDPHLTALFRDNGVEVLDDSPASGLNAALRYGDRVLRQRNPEARVGALQADLPALRPEDLDAAITEAGADRVFCSDGQGTGTTLLLARRGSALRPEFGPGSARAHRSGGARELRAPLESLRRDVDLPTDLEVAAALGLGAHTSTHVRAAEGPGSVRGPV</sequence>
<dbReference type="GO" id="GO:0052645">
    <property type="term" value="P:F420-0 metabolic process"/>
    <property type="evidence" value="ECO:0007669"/>
    <property type="project" value="UniProtKB-UniRule"/>
</dbReference>
<dbReference type="STRING" id="995062.SAMN04489718_1905"/>
<dbReference type="HAMAP" id="MF_02114">
    <property type="entry name" value="CofC"/>
    <property type="match status" value="1"/>
</dbReference>
<feature type="binding site" evidence="5">
    <location>
        <position position="160"/>
    </location>
    <ligand>
        <name>phosphoenolpyruvate</name>
        <dbReference type="ChEBI" id="CHEBI:58702"/>
    </ligand>
</feature>
<dbReference type="GO" id="GO:0043814">
    <property type="term" value="F:phospholactate guanylyltransferase activity"/>
    <property type="evidence" value="ECO:0007669"/>
    <property type="project" value="InterPro"/>
</dbReference>
<comment type="pathway">
    <text evidence="5">Cofactor biosynthesis; coenzyme F420 biosynthesis.</text>
</comment>
<proteinExistence type="inferred from homology"/>
<dbReference type="PANTHER" id="PTHR40392:SF1">
    <property type="entry name" value="2-PHOSPHO-L-LACTATE GUANYLYLTRANSFERASE"/>
    <property type="match status" value="1"/>
</dbReference>
<dbReference type="InterPro" id="IPR029044">
    <property type="entry name" value="Nucleotide-diphossugar_trans"/>
</dbReference>
<accession>A0A1H1D5R2</accession>
<name>A0A1H1D5R2_9ACTN</name>
<dbReference type="EMBL" id="FNKO01000002">
    <property type="protein sequence ID" value="SDQ71783.1"/>
    <property type="molecule type" value="Genomic_DNA"/>
</dbReference>
<dbReference type="Pfam" id="PF01983">
    <property type="entry name" value="CofC"/>
    <property type="match status" value="1"/>
</dbReference>
<evidence type="ECO:0000256" key="1">
    <source>
        <dbReference type="ARBA" id="ARBA00022679"/>
    </source>
</evidence>
<dbReference type="Proteomes" id="UP000199301">
    <property type="component" value="Unassembled WGS sequence"/>
</dbReference>
<dbReference type="Gene3D" id="3.90.550.10">
    <property type="entry name" value="Spore Coat Polysaccharide Biosynthesis Protein SpsA, Chain A"/>
    <property type="match status" value="1"/>
</dbReference>
<dbReference type="NCBIfam" id="TIGR03552">
    <property type="entry name" value="F420_cofC"/>
    <property type="match status" value="1"/>
</dbReference>
<dbReference type="UniPathway" id="UPA00071"/>
<dbReference type="PANTHER" id="PTHR40392">
    <property type="entry name" value="2-PHOSPHO-L-LACTATE GUANYLYLTRANSFERASE"/>
    <property type="match status" value="1"/>
</dbReference>
<dbReference type="InterPro" id="IPR002835">
    <property type="entry name" value="CofC"/>
</dbReference>
<organism evidence="6 7">
    <name type="scientific">Actinopolyspora saharensis</name>
    <dbReference type="NCBI Taxonomy" id="995062"/>
    <lineage>
        <taxon>Bacteria</taxon>
        <taxon>Bacillati</taxon>
        <taxon>Actinomycetota</taxon>
        <taxon>Actinomycetes</taxon>
        <taxon>Actinopolysporales</taxon>
        <taxon>Actinopolysporaceae</taxon>
        <taxon>Actinopolyspora</taxon>
    </lineage>
</organism>
<comment type="catalytic activity">
    <reaction evidence="5">
        <text>phosphoenolpyruvate + GTP + H(+) = enolpyruvoyl-2-diphospho-5'-guanosine + diphosphate</text>
        <dbReference type="Rhea" id="RHEA:30519"/>
        <dbReference type="ChEBI" id="CHEBI:15378"/>
        <dbReference type="ChEBI" id="CHEBI:33019"/>
        <dbReference type="ChEBI" id="CHEBI:37565"/>
        <dbReference type="ChEBI" id="CHEBI:58702"/>
        <dbReference type="ChEBI" id="CHEBI:143701"/>
        <dbReference type="EC" id="2.7.7.105"/>
    </reaction>
</comment>
<dbReference type="AlphaFoldDB" id="A0A1H1D5R2"/>
<evidence type="ECO:0000256" key="3">
    <source>
        <dbReference type="ARBA" id="ARBA00022741"/>
    </source>
</evidence>